<proteinExistence type="predicted"/>
<dbReference type="AlphaFoldDB" id="A0A5J5J1L3"/>
<comment type="caution">
    <text evidence="2">The sequence shown here is derived from an EMBL/GenBank/DDBJ whole genome shotgun (WGS) entry which is preliminary data.</text>
</comment>
<dbReference type="Proteomes" id="UP000325827">
    <property type="component" value="Unassembled WGS sequence"/>
</dbReference>
<gene>
    <name evidence="2" type="ORF">F6B43_13700</name>
</gene>
<dbReference type="Gene3D" id="1.20.120.1870">
    <property type="entry name" value="Fic/DOC protein, Fido domain"/>
    <property type="match status" value="1"/>
</dbReference>
<dbReference type="InterPro" id="IPR003812">
    <property type="entry name" value="Fido"/>
</dbReference>
<protein>
    <submittedName>
        <fullName evidence="2">Type II toxin-antitoxin system death-on-curing family toxin</fullName>
    </submittedName>
</protein>
<dbReference type="OrthoDB" id="9802752at2"/>
<accession>A0A5J5J1L3</accession>
<dbReference type="GO" id="GO:0016301">
    <property type="term" value="F:kinase activity"/>
    <property type="evidence" value="ECO:0007669"/>
    <property type="project" value="InterPro"/>
</dbReference>
<dbReference type="InterPro" id="IPR006440">
    <property type="entry name" value="Doc"/>
</dbReference>
<feature type="domain" description="Fido" evidence="1">
    <location>
        <begin position="5"/>
        <end position="120"/>
    </location>
</feature>
<dbReference type="EMBL" id="VYSA01000002">
    <property type="protein sequence ID" value="KAA9108426.1"/>
    <property type="molecule type" value="Genomic_DNA"/>
</dbReference>
<dbReference type="PROSITE" id="PS51459">
    <property type="entry name" value="FIDO"/>
    <property type="match status" value="1"/>
</dbReference>
<sequence length="128" mass="14280">MAEAIDYIEPEQAHAVIDRLGFQVRDEGLLQSALARASAGMFGQDAYETLELKAAAMFSSLAQNHSLFDGNKRLSLYLTFAFLRINGYRVTFTNDEAFDLVLDVAQSKIDLDRIAELIRDHLGPRVAD</sequence>
<dbReference type="RefSeq" id="WP_150449458.1">
    <property type="nucleotide sequence ID" value="NZ_VYSA01000002.1"/>
</dbReference>
<dbReference type="PANTHER" id="PTHR39426:SF1">
    <property type="entry name" value="HOMOLOGY TO DEATH-ON-CURING PROTEIN OF PHAGE P1"/>
    <property type="match status" value="1"/>
</dbReference>
<dbReference type="PANTHER" id="PTHR39426">
    <property type="entry name" value="HOMOLOGY TO DEATH-ON-CURING PROTEIN OF PHAGE P1"/>
    <property type="match status" value="1"/>
</dbReference>
<dbReference type="InterPro" id="IPR053737">
    <property type="entry name" value="Type_II_TA_Toxin"/>
</dbReference>
<evidence type="ECO:0000259" key="1">
    <source>
        <dbReference type="PROSITE" id="PS51459"/>
    </source>
</evidence>
<dbReference type="NCBIfam" id="TIGR01550">
    <property type="entry name" value="DOC_P1"/>
    <property type="match status" value="1"/>
</dbReference>
<evidence type="ECO:0000313" key="2">
    <source>
        <dbReference type="EMBL" id="KAA9108426.1"/>
    </source>
</evidence>
<dbReference type="Pfam" id="PF02661">
    <property type="entry name" value="Fic"/>
    <property type="match status" value="1"/>
</dbReference>
<evidence type="ECO:0000313" key="3">
    <source>
        <dbReference type="Proteomes" id="UP000325827"/>
    </source>
</evidence>
<reference evidence="3" key="1">
    <citation type="submission" date="2019-09" db="EMBL/GenBank/DDBJ databases">
        <title>Mumia zhuanghuii sp. nov. isolated from the intestinal contents of plateau pika (Ochotona curzoniae) in the Qinghai-Tibet plateau of China.</title>
        <authorList>
            <person name="Tian Z."/>
        </authorList>
    </citation>
    <scope>NUCLEOTIDE SEQUENCE [LARGE SCALE GENOMIC DNA]</scope>
    <source>
        <strain evidence="3">JCM 30598</strain>
    </source>
</reference>
<name>A0A5J5J1L3_9MICO</name>
<keyword evidence="3" id="KW-1185">Reference proteome</keyword>
<organism evidence="2 3">
    <name type="scientific">Microbacterium rhizomatis</name>
    <dbReference type="NCBI Taxonomy" id="1631477"/>
    <lineage>
        <taxon>Bacteria</taxon>
        <taxon>Bacillati</taxon>
        <taxon>Actinomycetota</taxon>
        <taxon>Actinomycetes</taxon>
        <taxon>Micrococcales</taxon>
        <taxon>Microbacteriaceae</taxon>
        <taxon>Microbacterium</taxon>
    </lineage>
</organism>